<organism evidence="1 2">
    <name type="scientific">Collybiopsis luxurians FD-317 M1</name>
    <dbReference type="NCBI Taxonomy" id="944289"/>
    <lineage>
        <taxon>Eukaryota</taxon>
        <taxon>Fungi</taxon>
        <taxon>Dikarya</taxon>
        <taxon>Basidiomycota</taxon>
        <taxon>Agaricomycotina</taxon>
        <taxon>Agaricomycetes</taxon>
        <taxon>Agaricomycetidae</taxon>
        <taxon>Agaricales</taxon>
        <taxon>Marasmiineae</taxon>
        <taxon>Omphalotaceae</taxon>
        <taxon>Collybiopsis</taxon>
        <taxon>Collybiopsis luxurians</taxon>
    </lineage>
</organism>
<evidence type="ECO:0000313" key="2">
    <source>
        <dbReference type="Proteomes" id="UP000053593"/>
    </source>
</evidence>
<evidence type="ECO:0000313" key="1">
    <source>
        <dbReference type="EMBL" id="KIK49777.1"/>
    </source>
</evidence>
<accession>A0A0D0BW43</accession>
<reference evidence="1 2" key="1">
    <citation type="submission" date="2014-04" db="EMBL/GenBank/DDBJ databases">
        <title>Evolutionary Origins and Diversification of the Mycorrhizal Mutualists.</title>
        <authorList>
            <consortium name="DOE Joint Genome Institute"/>
            <consortium name="Mycorrhizal Genomics Consortium"/>
            <person name="Kohler A."/>
            <person name="Kuo A."/>
            <person name="Nagy L.G."/>
            <person name="Floudas D."/>
            <person name="Copeland A."/>
            <person name="Barry K.W."/>
            <person name="Cichocki N."/>
            <person name="Veneault-Fourrey C."/>
            <person name="LaButti K."/>
            <person name="Lindquist E.A."/>
            <person name="Lipzen A."/>
            <person name="Lundell T."/>
            <person name="Morin E."/>
            <person name="Murat C."/>
            <person name="Riley R."/>
            <person name="Ohm R."/>
            <person name="Sun H."/>
            <person name="Tunlid A."/>
            <person name="Henrissat B."/>
            <person name="Grigoriev I.V."/>
            <person name="Hibbett D.S."/>
            <person name="Martin F."/>
        </authorList>
    </citation>
    <scope>NUCLEOTIDE SEQUENCE [LARGE SCALE GENOMIC DNA]</scope>
    <source>
        <strain evidence="1 2">FD-317 M1</strain>
    </source>
</reference>
<dbReference type="EMBL" id="KN835013">
    <property type="protein sequence ID" value="KIK49777.1"/>
    <property type="molecule type" value="Genomic_DNA"/>
</dbReference>
<proteinExistence type="predicted"/>
<dbReference type="HOGENOM" id="CLU_1981821_0_0_1"/>
<dbReference type="Proteomes" id="UP000053593">
    <property type="component" value="Unassembled WGS sequence"/>
</dbReference>
<protein>
    <submittedName>
        <fullName evidence="1">Uncharacterized protein</fullName>
    </submittedName>
</protein>
<sequence length="126" mass="14228">MLPSSLSLLTPDERWVHQNRDCGLDPRPFSETIRTLVGISPLPFDTLYLTSNSRNLRKPLKAEDKYHDYFPATPLGFLSSWHHPWDGYGRESTGSSVSAVVSALWFLASIPTSFGTAWLAKWDSCR</sequence>
<dbReference type="AlphaFoldDB" id="A0A0D0BW43"/>
<name>A0A0D0BW43_9AGAR</name>
<keyword evidence="2" id="KW-1185">Reference proteome</keyword>
<gene>
    <name evidence="1" type="ORF">GYMLUDRAFT_253581</name>
</gene>